<feature type="domain" description="Nudix hydrolase" evidence="4">
    <location>
        <begin position="27"/>
        <end position="153"/>
    </location>
</feature>
<dbReference type="Pfam" id="PF00293">
    <property type="entry name" value="NUDIX"/>
    <property type="match status" value="1"/>
</dbReference>
<evidence type="ECO:0000256" key="1">
    <source>
        <dbReference type="ARBA" id="ARBA00001946"/>
    </source>
</evidence>
<keyword evidence="6" id="KW-1185">Reference proteome</keyword>
<sequence length="166" mass="18962">MRRLAARLWRGTRGSVQWRLLWLANATFMIGVTGVVRDDRGRFLLLRHRMWPEDRQWGLPSGYAVRGEEFGATVEREVREETGLEVRAGRLLWLRSGYRLRAEVAYEAFLLGGTLRPERTEILEARWCAPDGLPERMQPIHRELIALALEGTDGSGGPERATPPGR</sequence>
<dbReference type="InterPro" id="IPR020084">
    <property type="entry name" value="NUDIX_hydrolase_CS"/>
</dbReference>
<dbReference type="RefSeq" id="WP_323384498.1">
    <property type="nucleotide sequence ID" value="NZ_VKHS01000134.1"/>
</dbReference>
<dbReference type="Proteomes" id="UP000530234">
    <property type="component" value="Unassembled WGS sequence"/>
</dbReference>
<dbReference type="PROSITE" id="PS00893">
    <property type="entry name" value="NUDIX_BOX"/>
    <property type="match status" value="1"/>
</dbReference>
<comment type="caution">
    <text evidence="5">The sequence shown here is derived from an EMBL/GenBank/DDBJ whole genome shotgun (WGS) entry which is preliminary data.</text>
</comment>
<name>A0A7W3T238_9ACTN</name>
<organism evidence="5 6">
    <name type="scientific">Streptomyces calidiresistens</name>
    <dbReference type="NCBI Taxonomy" id="1485586"/>
    <lineage>
        <taxon>Bacteria</taxon>
        <taxon>Bacillati</taxon>
        <taxon>Actinomycetota</taxon>
        <taxon>Actinomycetes</taxon>
        <taxon>Kitasatosporales</taxon>
        <taxon>Streptomycetaceae</taxon>
        <taxon>Streptomyces</taxon>
    </lineage>
</organism>
<feature type="transmembrane region" description="Helical" evidence="3">
    <location>
        <begin position="20"/>
        <end position="37"/>
    </location>
</feature>
<gene>
    <name evidence="5" type="ORF">FOE67_08405</name>
</gene>
<dbReference type="InterPro" id="IPR015797">
    <property type="entry name" value="NUDIX_hydrolase-like_dom_sf"/>
</dbReference>
<accession>A0A7W3T238</accession>
<dbReference type="InterPro" id="IPR000086">
    <property type="entry name" value="NUDIX_hydrolase_dom"/>
</dbReference>
<evidence type="ECO:0000259" key="4">
    <source>
        <dbReference type="PROSITE" id="PS51462"/>
    </source>
</evidence>
<dbReference type="PANTHER" id="PTHR43046">
    <property type="entry name" value="GDP-MANNOSE MANNOSYL HYDROLASE"/>
    <property type="match status" value="1"/>
</dbReference>
<dbReference type="PANTHER" id="PTHR43046:SF16">
    <property type="entry name" value="ADP-RIBOSE PYROPHOSPHATASE YJHB-RELATED"/>
    <property type="match status" value="1"/>
</dbReference>
<evidence type="ECO:0000313" key="5">
    <source>
        <dbReference type="EMBL" id="MBB0229534.1"/>
    </source>
</evidence>
<evidence type="ECO:0000313" key="6">
    <source>
        <dbReference type="Proteomes" id="UP000530234"/>
    </source>
</evidence>
<keyword evidence="3" id="KW-0812">Transmembrane</keyword>
<dbReference type="PROSITE" id="PS51462">
    <property type="entry name" value="NUDIX"/>
    <property type="match status" value="1"/>
</dbReference>
<evidence type="ECO:0000256" key="3">
    <source>
        <dbReference type="SAM" id="Phobius"/>
    </source>
</evidence>
<keyword evidence="3" id="KW-0472">Membrane</keyword>
<evidence type="ECO:0000256" key="2">
    <source>
        <dbReference type="ARBA" id="ARBA00022801"/>
    </source>
</evidence>
<keyword evidence="3" id="KW-1133">Transmembrane helix</keyword>
<dbReference type="EMBL" id="VKHS01000134">
    <property type="protein sequence ID" value="MBB0229534.1"/>
    <property type="molecule type" value="Genomic_DNA"/>
</dbReference>
<dbReference type="GO" id="GO:0016787">
    <property type="term" value="F:hydrolase activity"/>
    <property type="evidence" value="ECO:0007669"/>
    <property type="project" value="UniProtKB-KW"/>
</dbReference>
<keyword evidence="2" id="KW-0378">Hydrolase</keyword>
<dbReference type="Gene3D" id="3.90.79.10">
    <property type="entry name" value="Nucleoside Triphosphate Pyrophosphohydrolase"/>
    <property type="match status" value="1"/>
</dbReference>
<comment type="cofactor">
    <cofactor evidence="1">
        <name>Mg(2+)</name>
        <dbReference type="ChEBI" id="CHEBI:18420"/>
    </cofactor>
</comment>
<dbReference type="SUPFAM" id="SSF55811">
    <property type="entry name" value="Nudix"/>
    <property type="match status" value="1"/>
</dbReference>
<protein>
    <submittedName>
        <fullName evidence="5">NUDIX domain-containing protein</fullName>
    </submittedName>
</protein>
<dbReference type="AlphaFoldDB" id="A0A7W3T238"/>
<proteinExistence type="predicted"/>
<reference evidence="6" key="1">
    <citation type="submission" date="2019-10" db="EMBL/GenBank/DDBJ databases">
        <title>Streptomyces sp. nov., a novel actinobacterium isolated from alkaline environment.</title>
        <authorList>
            <person name="Golinska P."/>
        </authorList>
    </citation>
    <scope>NUCLEOTIDE SEQUENCE [LARGE SCALE GENOMIC DNA]</scope>
    <source>
        <strain evidence="6">DSM 42108</strain>
    </source>
</reference>